<dbReference type="RefSeq" id="WP_088259593.1">
    <property type="nucleotide sequence ID" value="NZ_NIDE01000017.1"/>
</dbReference>
<accession>A0A225D4T4</accession>
<dbReference type="InterPro" id="IPR029060">
    <property type="entry name" value="PIN-like_dom_sf"/>
</dbReference>
<keyword evidence="3" id="KW-1185">Reference proteome</keyword>
<name>A0A225D4T4_9BACT</name>
<dbReference type="Pfam" id="PF13470">
    <property type="entry name" value="PIN_3"/>
    <property type="match status" value="1"/>
</dbReference>
<evidence type="ECO:0000313" key="3">
    <source>
        <dbReference type="Proteomes" id="UP000214646"/>
    </source>
</evidence>
<dbReference type="Proteomes" id="UP000214646">
    <property type="component" value="Unassembled WGS sequence"/>
</dbReference>
<dbReference type="PANTHER" id="PTHR34610">
    <property type="entry name" value="SSL7007 PROTEIN"/>
    <property type="match status" value="1"/>
</dbReference>
<comment type="caution">
    <text evidence="2">The sequence shown here is derived from an EMBL/GenBank/DDBJ whole genome shotgun (WGS) entry which is preliminary data.</text>
</comment>
<dbReference type="AlphaFoldDB" id="A0A225D4T4"/>
<evidence type="ECO:0000259" key="1">
    <source>
        <dbReference type="Pfam" id="PF13470"/>
    </source>
</evidence>
<reference evidence="3" key="1">
    <citation type="submission" date="2017-06" db="EMBL/GenBank/DDBJ databases">
        <title>Genome analysis of Fimbriiglobus ruber SP5, the first member of the order Planctomycetales with confirmed chitinolytic capability.</title>
        <authorList>
            <person name="Ravin N.V."/>
            <person name="Rakitin A.L."/>
            <person name="Ivanova A.A."/>
            <person name="Beletsky A.V."/>
            <person name="Kulichevskaya I.S."/>
            <person name="Mardanov A.V."/>
            <person name="Dedysh S.N."/>
        </authorList>
    </citation>
    <scope>NUCLEOTIDE SEQUENCE [LARGE SCALE GENOMIC DNA]</scope>
    <source>
        <strain evidence="3">SP5</strain>
    </source>
</reference>
<dbReference type="NCBIfam" id="TIGR00305">
    <property type="entry name" value="putative toxin-antitoxin system toxin component, PIN family"/>
    <property type="match status" value="1"/>
</dbReference>
<dbReference type="OrthoDB" id="285482at2"/>
<dbReference type="InterPro" id="IPR002850">
    <property type="entry name" value="PIN_toxin-like"/>
</dbReference>
<organism evidence="2 3">
    <name type="scientific">Fimbriiglobus ruber</name>
    <dbReference type="NCBI Taxonomy" id="1908690"/>
    <lineage>
        <taxon>Bacteria</taxon>
        <taxon>Pseudomonadati</taxon>
        <taxon>Planctomycetota</taxon>
        <taxon>Planctomycetia</taxon>
        <taxon>Gemmatales</taxon>
        <taxon>Gemmataceae</taxon>
        <taxon>Fimbriiglobus</taxon>
    </lineage>
</organism>
<proteinExistence type="predicted"/>
<sequence>MTPPGAVFDAVTFVQALANPAGPAAACWERVRAGELVHYTSGDTLAELADVVSRPKLVKKLRIAPEIARTFLESVRAQSTLVTDVPVRFRYDRDPKDEPLVNLALASEARYLVTWDKDLLDLSQDENAAGEALKAQAPDLTILTPPDLLRILRTTDPSSGLSENAQ</sequence>
<gene>
    <name evidence="2" type="ORF">FRUB_09174</name>
</gene>
<dbReference type="PANTHER" id="PTHR34610:SF3">
    <property type="entry name" value="SSL7007 PROTEIN"/>
    <property type="match status" value="1"/>
</dbReference>
<dbReference type="InterPro" id="IPR002716">
    <property type="entry name" value="PIN_dom"/>
</dbReference>
<dbReference type="SUPFAM" id="SSF88723">
    <property type="entry name" value="PIN domain-like"/>
    <property type="match status" value="1"/>
</dbReference>
<dbReference type="EMBL" id="NIDE01000017">
    <property type="protein sequence ID" value="OWK36611.1"/>
    <property type="molecule type" value="Genomic_DNA"/>
</dbReference>
<feature type="domain" description="PIN" evidence="1">
    <location>
        <begin position="6"/>
        <end position="118"/>
    </location>
</feature>
<protein>
    <recommendedName>
        <fullName evidence="1">PIN domain-containing protein</fullName>
    </recommendedName>
</protein>
<evidence type="ECO:0000313" key="2">
    <source>
        <dbReference type="EMBL" id="OWK36611.1"/>
    </source>
</evidence>